<evidence type="ECO:0000256" key="3">
    <source>
        <dbReference type="ARBA" id="ARBA00022989"/>
    </source>
</evidence>
<gene>
    <name evidence="11" type="primary">AVPR1B</name>
    <name evidence="11" type="ORF">BLAG_LOCUS23007</name>
</gene>
<feature type="compositionally biased region" description="Basic and acidic residues" evidence="8">
    <location>
        <begin position="304"/>
        <end position="314"/>
    </location>
</feature>
<dbReference type="Proteomes" id="UP000838412">
    <property type="component" value="Chromosome 7"/>
</dbReference>
<feature type="region of interest" description="Disordered" evidence="8">
    <location>
        <begin position="280"/>
        <end position="352"/>
    </location>
</feature>
<evidence type="ECO:0000259" key="10">
    <source>
        <dbReference type="PROSITE" id="PS50262"/>
    </source>
</evidence>
<dbReference type="InterPro" id="IPR000276">
    <property type="entry name" value="GPCR_Rhodpsn"/>
</dbReference>
<dbReference type="GO" id="GO:0004930">
    <property type="term" value="F:G protein-coupled receptor activity"/>
    <property type="evidence" value="ECO:0007669"/>
    <property type="project" value="UniProtKB-KW"/>
</dbReference>
<evidence type="ECO:0000313" key="12">
    <source>
        <dbReference type="Proteomes" id="UP000838412"/>
    </source>
</evidence>
<feature type="transmembrane region" description="Helical" evidence="9">
    <location>
        <begin position="389"/>
        <end position="407"/>
    </location>
</feature>
<evidence type="ECO:0000256" key="8">
    <source>
        <dbReference type="SAM" id="MobiDB-lite"/>
    </source>
</evidence>
<dbReference type="PANTHER" id="PTHR24238:SF47">
    <property type="entry name" value="ECDYSTEROIDS_DOPAMINE RECEPTOR-RELATED"/>
    <property type="match status" value="1"/>
</dbReference>
<name>A0A8K0F170_BRALA</name>
<evidence type="ECO:0000256" key="2">
    <source>
        <dbReference type="ARBA" id="ARBA00022692"/>
    </source>
</evidence>
<dbReference type="GO" id="GO:0016020">
    <property type="term" value="C:membrane"/>
    <property type="evidence" value="ECO:0007669"/>
    <property type="project" value="UniProtKB-SubCell"/>
</dbReference>
<comment type="subcellular location">
    <subcellularLocation>
        <location evidence="1">Membrane</location>
        <topology evidence="1">Multi-pass membrane protein</topology>
    </subcellularLocation>
</comment>
<dbReference type="InterPro" id="IPR017452">
    <property type="entry name" value="GPCR_Rhodpsn_7TM"/>
</dbReference>
<feature type="transmembrane region" description="Helical" evidence="9">
    <location>
        <begin position="37"/>
        <end position="60"/>
    </location>
</feature>
<accession>A0A8K0F170</accession>
<keyword evidence="3 9" id="KW-1133">Transmembrane helix</keyword>
<dbReference type="EMBL" id="OV696692">
    <property type="protein sequence ID" value="CAH1270831.1"/>
    <property type="molecule type" value="Genomic_DNA"/>
</dbReference>
<evidence type="ECO:0000256" key="9">
    <source>
        <dbReference type="SAM" id="Phobius"/>
    </source>
</evidence>
<dbReference type="OrthoDB" id="5969463at2759"/>
<dbReference type="AlphaFoldDB" id="A0A8K0F170"/>
<evidence type="ECO:0000256" key="4">
    <source>
        <dbReference type="ARBA" id="ARBA00023040"/>
    </source>
</evidence>
<dbReference type="Gene3D" id="1.20.1070.10">
    <property type="entry name" value="Rhodopsin 7-helix transmembrane proteins"/>
    <property type="match status" value="2"/>
</dbReference>
<dbReference type="Pfam" id="PF00001">
    <property type="entry name" value="7tm_1"/>
    <property type="match status" value="1"/>
</dbReference>
<evidence type="ECO:0000256" key="6">
    <source>
        <dbReference type="ARBA" id="ARBA00023170"/>
    </source>
</evidence>
<feature type="transmembrane region" description="Helical" evidence="9">
    <location>
        <begin position="149"/>
        <end position="170"/>
    </location>
</feature>
<dbReference type="PRINTS" id="PR00237">
    <property type="entry name" value="GPCRRHODOPSN"/>
</dbReference>
<evidence type="ECO:0000256" key="7">
    <source>
        <dbReference type="ARBA" id="ARBA00023224"/>
    </source>
</evidence>
<keyword evidence="4" id="KW-0297">G-protein coupled receptor</keyword>
<keyword evidence="2 9" id="KW-0812">Transmembrane</keyword>
<proteinExistence type="predicted"/>
<sequence>MATTSTFPSSGANITCSSVSLDQLRTVLDSQHAEDNIHVTVFLSLVCGLGTMGNFLTVLVSARRREKSSATIFVLTLAVVDLVVCGVVVPLKLYELNHGTYTGQVWCRVIPYLTAVSLLSSTSVLLAASVDRYRAVCRPVQHFSVRKPAVLAAGAGAALLGCAAAVPAIFTHGQVPGFTARSACDPISLCDMASPEMSRMYSGVTAAIFLSAVVSMGVLYALVYRYVQDLVQPGASHIPLSSNQGTAFSSNQRTSFSSNQRAAFSSLKFGAKRARVASLSDVLEESPHQDTGGGPAGDRAAQSRLEESPHHDSDGSSAEGPVEDRAALSRLEESPRDDIGRGPTELHTGDRAALSRLAARRLTLQLNLPARRPSLPPSAVQHHYRVAKLFLLVAVVSAVSWLPYWGVSLHGLGEDPAPPVLQGGTVGTRAAEFFRQLHFASNAANPLIYALCHRTFRHRVLRMLTCRRLGS</sequence>
<feature type="compositionally biased region" description="Basic and acidic residues" evidence="8">
    <location>
        <begin position="322"/>
        <end position="340"/>
    </location>
</feature>
<feature type="transmembrane region" description="Helical" evidence="9">
    <location>
        <begin position="109"/>
        <end position="128"/>
    </location>
</feature>
<keyword evidence="12" id="KW-1185">Reference proteome</keyword>
<dbReference type="SUPFAM" id="SSF81321">
    <property type="entry name" value="Family A G protein-coupled receptor-like"/>
    <property type="match status" value="1"/>
</dbReference>
<keyword evidence="6" id="KW-0675">Receptor</keyword>
<dbReference type="PROSITE" id="PS50262">
    <property type="entry name" value="G_PROTEIN_RECEP_F1_2"/>
    <property type="match status" value="1"/>
</dbReference>
<evidence type="ECO:0000256" key="1">
    <source>
        <dbReference type="ARBA" id="ARBA00004141"/>
    </source>
</evidence>
<evidence type="ECO:0000256" key="5">
    <source>
        <dbReference type="ARBA" id="ARBA00023136"/>
    </source>
</evidence>
<protein>
    <submittedName>
        <fullName evidence="11">AVPR1B protein</fullName>
    </submittedName>
</protein>
<keyword evidence="7" id="KW-0807">Transducer</keyword>
<feature type="transmembrane region" description="Helical" evidence="9">
    <location>
        <begin position="201"/>
        <end position="223"/>
    </location>
</feature>
<dbReference type="CDD" id="cd00637">
    <property type="entry name" value="7tm_classA_rhodopsin-like"/>
    <property type="match status" value="1"/>
</dbReference>
<dbReference type="PANTHER" id="PTHR24238">
    <property type="entry name" value="G-PROTEIN COUPLED RECEPTOR"/>
    <property type="match status" value="1"/>
</dbReference>
<evidence type="ECO:0000313" key="11">
    <source>
        <dbReference type="EMBL" id="CAH1270831.1"/>
    </source>
</evidence>
<feature type="domain" description="G-protein coupled receptors family 1 profile" evidence="10">
    <location>
        <begin position="53"/>
        <end position="449"/>
    </location>
</feature>
<feature type="transmembrane region" description="Helical" evidence="9">
    <location>
        <begin position="72"/>
        <end position="89"/>
    </location>
</feature>
<reference evidence="11" key="1">
    <citation type="submission" date="2022-01" db="EMBL/GenBank/DDBJ databases">
        <authorList>
            <person name="Braso-Vives M."/>
        </authorList>
    </citation>
    <scope>NUCLEOTIDE SEQUENCE</scope>
</reference>
<organism evidence="11 12">
    <name type="scientific">Branchiostoma lanceolatum</name>
    <name type="common">Common lancelet</name>
    <name type="synonym">Amphioxus lanceolatum</name>
    <dbReference type="NCBI Taxonomy" id="7740"/>
    <lineage>
        <taxon>Eukaryota</taxon>
        <taxon>Metazoa</taxon>
        <taxon>Chordata</taxon>
        <taxon>Cephalochordata</taxon>
        <taxon>Leptocardii</taxon>
        <taxon>Amphioxiformes</taxon>
        <taxon>Branchiostomatidae</taxon>
        <taxon>Branchiostoma</taxon>
    </lineage>
</organism>
<keyword evidence="5 9" id="KW-0472">Membrane</keyword>